<dbReference type="STRING" id="1123291.SAMN04490355_10053"/>
<feature type="domain" description="Flagellar hook-associated protein 2 N-terminal" evidence="6">
    <location>
        <begin position="32"/>
        <end position="125"/>
    </location>
</feature>
<dbReference type="GO" id="GO:0005576">
    <property type="term" value="C:extracellular region"/>
    <property type="evidence" value="ECO:0007669"/>
    <property type="project" value="UniProtKB-SubCell"/>
</dbReference>
<dbReference type="PANTHER" id="PTHR30288">
    <property type="entry name" value="FLAGELLAR CAP/ASSEMBLY PROTEIN FLID"/>
    <property type="match status" value="1"/>
</dbReference>
<reference evidence="9" key="1">
    <citation type="submission" date="2016-10" db="EMBL/GenBank/DDBJ databases">
        <authorList>
            <person name="Varghese N."/>
            <person name="Submissions S."/>
        </authorList>
    </citation>
    <scope>NUCLEOTIDE SEQUENCE [LARGE SCALE GENOMIC DNA]</scope>
    <source>
        <strain evidence="9">DSM 13327</strain>
    </source>
</reference>
<dbReference type="GO" id="GO:0009424">
    <property type="term" value="C:bacterial-type flagellum hook"/>
    <property type="evidence" value="ECO:0007669"/>
    <property type="project" value="UniProtKB-UniRule"/>
</dbReference>
<evidence type="ECO:0000313" key="8">
    <source>
        <dbReference type="EMBL" id="SFL45007.1"/>
    </source>
</evidence>
<dbReference type="GO" id="GO:0009421">
    <property type="term" value="C:bacterial-type flagellum filament cap"/>
    <property type="evidence" value="ECO:0007669"/>
    <property type="project" value="InterPro"/>
</dbReference>
<name>A0A1I4HT93_9FIRM</name>
<dbReference type="Pfam" id="PF07195">
    <property type="entry name" value="FliD_C"/>
    <property type="match status" value="1"/>
</dbReference>
<comment type="subunit">
    <text evidence="2 5">Homopentamer.</text>
</comment>
<keyword evidence="8" id="KW-0969">Cilium</keyword>
<evidence type="ECO:0000256" key="5">
    <source>
        <dbReference type="RuleBase" id="RU362066"/>
    </source>
</evidence>
<comment type="function">
    <text evidence="5">Required for morphogenesis and for the elongation of the flagellar filament by facilitating polymerization of the flagellin monomers at the tip of growing filament. Forms a capping structure, which prevents flagellin subunits (transported through the central channel of the flagellum) from leaking out without polymerization at the distal end.</text>
</comment>
<protein>
    <recommendedName>
        <fullName evidence="5">Flagellar hook-associated protein 2</fullName>
        <shortName evidence="5">HAP2</shortName>
    </recommendedName>
    <alternativeName>
        <fullName evidence="5">Flagellar cap protein</fullName>
    </alternativeName>
</protein>
<organism evidence="8 9">
    <name type="scientific">Pelosinus propionicus DSM 13327</name>
    <dbReference type="NCBI Taxonomy" id="1123291"/>
    <lineage>
        <taxon>Bacteria</taxon>
        <taxon>Bacillati</taxon>
        <taxon>Bacillota</taxon>
        <taxon>Negativicutes</taxon>
        <taxon>Selenomonadales</taxon>
        <taxon>Sporomusaceae</taxon>
        <taxon>Pelosinus</taxon>
    </lineage>
</organism>
<keyword evidence="5" id="KW-0964">Secreted</keyword>
<dbReference type="PANTHER" id="PTHR30288:SF0">
    <property type="entry name" value="FLAGELLAR HOOK-ASSOCIATED PROTEIN 2"/>
    <property type="match status" value="1"/>
</dbReference>
<dbReference type="GO" id="GO:0007155">
    <property type="term" value="P:cell adhesion"/>
    <property type="evidence" value="ECO:0007669"/>
    <property type="project" value="InterPro"/>
</dbReference>
<evidence type="ECO:0000256" key="3">
    <source>
        <dbReference type="ARBA" id="ARBA00023054"/>
    </source>
</evidence>
<keyword evidence="9" id="KW-1185">Reference proteome</keyword>
<dbReference type="GO" id="GO:0071973">
    <property type="term" value="P:bacterial-type flagellum-dependent cell motility"/>
    <property type="evidence" value="ECO:0007669"/>
    <property type="project" value="TreeGrafter"/>
</dbReference>
<evidence type="ECO:0000259" key="6">
    <source>
        <dbReference type="Pfam" id="PF02465"/>
    </source>
</evidence>
<comment type="subcellular location">
    <subcellularLocation>
        <location evidence="5">Secreted</location>
    </subcellularLocation>
    <subcellularLocation>
        <location evidence="5">Bacterial flagellum</location>
    </subcellularLocation>
</comment>
<feature type="domain" description="Flagellar hook-associated protein 2 C-terminal" evidence="7">
    <location>
        <begin position="358"/>
        <end position="688"/>
    </location>
</feature>
<keyword evidence="8" id="KW-0966">Cell projection</keyword>
<dbReference type="InterPro" id="IPR040026">
    <property type="entry name" value="FliD"/>
</dbReference>
<dbReference type="RefSeq" id="WP_245754800.1">
    <property type="nucleotide sequence ID" value="NZ_FOTS01000005.1"/>
</dbReference>
<dbReference type="EMBL" id="FOTS01000005">
    <property type="protein sequence ID" value="SFL45007.1"/>
    <property type="molecule type" value="Genomic_DNA"/>
</dbReference>
<keyword evidence="8" id="KW-0282">Flagellum</keyword>
<dbReference type="AlphaFoldDB" id="A0A1I4HT93"/>
<sequence>MAVSSTSSTSLTLSTTTSSALGSTHLNSTVGGLDIDALVSATIAAKSLPITLMQNKNAVLQAKINDYTTIKTALKTLQYAAKDLTYESAFSGRTATSSKEEVVTASATSGGTTGSYTIEVKKLATITSNASLAIAATDGADSDGTKATLTGSDLTGTDLNAEIDGTTIKAGSFYINGKSIAVTTTDTINTIANKITASGAGVKATVGTDGKIILEQKTVGASGKITLGEDTTGFLTATGLTASTLVAGKDAVQKRTLDDVYGAGAVAKGYFSINGTFFAVDPSTDTVESIVKKINASTTAGVSAFFDSTTHQISLTSKTAGDEKIVLGTDGSGGTDSSNFLATVGLLNGSARAVDGKVAEVTVNGVTVTPVDNKITFQGNTFNLVGTGTSTVTVSDDIDAMVTKVQNFITAYNAAMDSIISKVTEKSDSSSTDASVGDLFGDSTLRGIEQAMRDYSSKVLSSQASTMQQLSQVGITTGKAGVYDLAQIQSGHLELDATKLRAALASDPKAVQSLFGNTTVSVDSEEVGTGNGSDKTFTLKYGTDIIGDPVIKVNGVSYTLVKAADMKDYATSPNGTQTNVHQFSFDSTTGKITLNTVLTSSDEITADYDYDASSGSGAGIFVQMGSLLTSYTQYGGMIDAIIGDKGNLAKGIAYNNERITDMKYRLSQEQATLYTKYHNMQTTLQGLQSQGSYITALLASLTKSSS</sequence>
<keyword evidence="4 5" id="KW-0975">Bacterial flagellum</keyword>
<evidence type="ECO:0000259" key="7">
    <source>
        <dbReference type="Pfam" id="PF07195"/>
    </source>
</evidence>
<evidence type="ECO:0000256" key="2">
    <source>
        <dbReference type="ARBA" id="ARBA00011255"/>
    </source>
</evidence>
<evidence type="ECO:0000313" key="9">
    <source>
        <dbReference type="Proteomes" id="UP000199520"/>
    </source>
</evidence>
<proteinExistence type="inferred from homology"/>
<accession>A0A1I4HT93</accession>
<evidence type="ECO:0000256" key="1">
    <source>
        <dbReference type="ARBA" id="ARBA00009764"/>
    </source>
</evidence>
<dbReference type="Proteomes" id="UP000199520">
    <property type="component" value="Unassembled WGS sequence"/>
</dbReference>
<gene>
    <name evidence="8" type="ORF">SAMN04490355_10053</name>
</gene>
<dbReference type="InterPro" id="IPR003481">
    <property type="entry name" value="FliD_N"/>
</dbReference>
<evidence type="ECO:0000256" key="4">
    <source>
        <dbReference type="ARBA" id="ARBA00023143"/>
    </source>
</evidence>
<dbReference type="InterPro" id="IPR010809">
    <property type="entry name" value="FliD_C"/>
</dbReference>
<comment type="similarity">
    <text evidence="1 5">Belongs to the FliD family.</text>
</comment>
<keyword evidence="3" id="KW-0175">Coiled coil</keyword>
<dbReference type="Pfam" id="PF02465">
    <property type="entry name" value="FliD_N"/>
    <property type="match status" value="1"/>
</dbReference>